<organism evidence="2 3">
    <name type="scientific">Toxoplasma gondii FOU</name>
    <dbReference type="NCBI Taxonomy" id="943167"/>
    <lineage>
        <taxon>Eukaryota</taxon>
        <taxon>Sar</taxon>
        <taxon>Alveolata</taxon>
        <taxon>Apicomplexa</taxon>
        <taxon>Conoidasida</taxon>
        <taxon>Coccidia</taxon>
        <taxon>Eucoccidiorida</taxon>
        <taxon>Eimeriorina</taxon>
        <taxon>Sarcocystidae</taxon>
        <taxon>Toxoplasma</taxon>
    </lineage>
</organism>
<proteinExistence type="predicted"/>
<sequence length="139" mass="15327">MDEGDQSDTQMQLFRRQNHGPMAPLESRRAGCSQKLAEGRRVSRKQDGPALPTGRVSAVKILVFDERLEGFVLEPSFEVRCYIETGKPEIRGQGSGAPPGVVRDAMAIQGPCRLAPCIASRERDKVGEAYSLLEKSELR</sequence>
<evidence type="ECO:0000313" key="3">
    <source>
        <dbReference type="Proteomes" id="UP000028838"/>
    </source>
</evidence>
<accession>A0A086K117</accession>
<gene>
    <name evidence="2" type="ORF">TGFOU_405890</name>
</gene>
<dbReference type="VEuPathDB" id="ToxoDB:TGFOU_405890"/>
<evidence type="ECO:0000313" key="2">
    <source>
        <dbReference type="EMBL" id="KFG38085.1"/>
    </source>
</evidence>
<evidence type="ECO:0000256" key="1">
    <source>
        <dbReference type="SAM" id="MobiDB-lite"/>
    </source>
</evidence>
<name>A0A086K117_TOXGO</name>
<dbReference type="AlphaFoldDB" id="A0A086K117"/>
<comment type="caution">
    <text evidence="2">The sequence shown here is derived from an EMBL/GenBank/DDBJ whole genome shotgun (WGS) entry which is preliminary data.</text>
</comment>
<feature type="compositionally biased region" description="Basic and acidic residues" evidence="1">
    <location>
        <begin position="37"/>
        <end position="47"/>
    </location>
</feature>
<dbReference type="Proteomes" id="UP000028838">
    <property type="component" value="Unassembled WGS sequence"/>
</dbReference>
<protein>
    <submittedName>
        <fullName evidence="2">Uncharacterized protein</fullName>
    </submittedName>
</protein>
<feature type="region of interest" description="Disordered" evidence="1">
    <location>
        <begin position="1"/>
        <end position="52"/>
    </location>
</feature>
<reference evidence="2 3" key="1">
    <citation type="submission" date="2014-07" db="EMBL/GenBank/DDBJ databases">
        <authorList>
            <person name="Sibley D."/>
            <person name="Venepally P."/>
            <person name="Karamycheva S."/>
            <person name="Hadjithomas M."/>
            <person name="Khan A."/>
            <person name="Brunk B."/>
            <person name="Roos D."/>
            <person name="Caler E."/>
            <person name="Lorenzi H."/>
        </authorList>
    </citation>
    <scope>NUCLEOTIDE SEQUENCE [LARGE SCALE GENOMIC DNA]</scope>
    <source>
        <strain evidence="2 3">FOU</strain>
    </source>
</reference>
<dbReference type="EMBL" id="AEYH02002523">
    <property type="protein sequence ID" value="KFG38085.1"/>
    <property type="molecule type" value="Genomic_DNA"/>
</dbReference>